<evidence type="ECO:0000256" key="1">
    <source>
        <dbReference type="SAM" id="MobiDB-lite"/>
    </source>
</evidence>
<feature type="compositionally biased region" description="Polar residues" evidence="1">
    <location>
        <begin position="30"/>
        <end position="47"/>
    </location>
</feature>
<dbReference type="EMBL" id="NPIC01000002">
    <property type="protein sequence ID" value="RDL38427.1"/>
    <property type="molecule type" value="Genomic_DNA"/>
</dbReference>
<gene>
    <name evidence="2" type="ORF">BP5553_02767</name>
</gene>
<comment type="caution">
    <text evidence="2">The sequence shown here is derived from an EMBL/GenBank/DDBJ whole genome shotgun (WGS) entry which is preliminary data.</text>
</comment>
<feature type="compositionally biased region" description="Basic residues" evidence="1">
    <location>
        <begin position="1"/>
        <end position="11"/>
    </location>
</feature>
<dbReference type="RefSeq" id="XP_031871083.1">
    <property type="nucleotide sequence ID" value="XM_032011390.1"/>
</dbReference>
<evidence type="ECO:0000313" key="3">
    <source>
        <dbReference type="Proteomes" id="UP000254866"/>
    </source>
</evidence>
<reference evidence="2 3" key="1">
    <citation type="journal article" date="2018" name="IMA Fungus">
        <title>IMA Genome-F 9: Draft genome sequence of Annulohypoxylon stygium, Aspergillus mulundensis, Berkeleyomyces basicola (syn. Thielaviopsis basicola), Ceratocystis smalleyi, two Cercospora beticola strains, Coleophoma cylindrospora, Fusarium fracticaudum, Phialophora cf. hyalina, and Morchella septimelata.</title>
        <authorList>
            <person name="Wingfield B.D."/>
            <person name="Bills G.F."/>
            <person name="Dong Y."/>
            <person name="Huang W."/>
            <person name="Nel W.J."/>
            <person name="Swalarsk-Parry B.S."/>
            <person name="Vaghefi N."/>
            <person name="Wilken P.M."/>
            <person name="An Z."/>
            <person name="de Beer Z.W."/>
            <person name="De Vos L."/>
            <person name="Chen L."/>
            <person name="Duong T.A."/>
            <person name="Gao Y."/>
            <person name="Hammerbacher A."/>
            <person name="Kikkert J.R."/>
            <person name="Li Y."/>
            <person name="Li H."/>
            <person name="Li K."/>
            <person name="Li Q."/>
            <person name="Liu X."/>
            <person name="Ma X."/>
            <person name="Naidoo K."/>
            <person name="Pethybridge S.J."/>
            <person name="Sun J."/>
            <person name="Steenkamp E.T."/>
            <person name="van der Nest M.A."/>
            <person name="van Wyk S."/>
            <person name="Wingfield M.J."/>
            <person name="Xiong C."/>
            <person name="Yue Q."/>
            <person name="Zhang X."/>
        </authorList>
    </citation>
    <scope>NUCLEOTIDE SEQUENCE [LARGE SCALE GENOMIC DNA]</scope>
    <source>
        <strain evidence="2 3">BP 5553</strain>
    </source>
</reference>
<proteinExistence type="predicted"/>
<sequence>MKRFTGRRRRTSPQEANEPTSPQAHKKSTSPRQVNVPTRSPQAQRSQHVLRHRTITARSQAHPSSWGHCVLSIFGYEYRLTHTRTYMPPSPALQAEALPSDHYSLRFEIPSDKGWESGSIGPLQPEGELLPVRVRDWTSISPVHGLPTIWPYHNYA</sequence>
<feature type="compositionally biased region" description="Polar residues" evidence="1">
    <location>
        <begin position="13"/>
        <end position="23"/>
    </location>
</feature>
<name>A0A370TSC0_9HELO</name>
<feature type="region of interest" description="Disordered" evidence="1">
    <location>
        <begin position="1"/>
        <end position="49"/>
    </location>
</feature>
<protein>
    <submittedName>
        <fullName evidence="2">Uncharacterized protein</fullName>
    </submittedName>
</protein>
<dbReference type="AlphaFoldDB" id="A0A370TSC0"/>
<accession>A0A370TSC0</accession>
<organism evidence="2 3">
    <name type="scientific">Venustampulla echinocandica</name>
    <dbReference type="NCBI Taxonomy" id="2656787"/>
    <lineage>
        <taxon>Eukaryota</taxon>
        <taxon>Fungi</taxon>
        <taxon>Dikarya</taxon>
        <taxon>Ascomycota</taxon>
        <taxon>Pezizomycotina</taxon>
        <taxon>Leotiomycetes</taxon>
        <taxon>Helotiales</taxon>
        <taxon>Pleuroascaceae</taxon>
        <taxon>Venustampulla</taxon>
    </lineage>
</organism>
<dbReference type="Proteomes" id="UP000254866">
    <property type="component" value="Unassembled WGS sequence"/>
</dbReference>
<dbReference type="GeneID" id="43595616"/>
<keyword evidence="3" id="KW-1185">Reference proteome</keyword>
<evidence type="ECO:0000313" key="2">
    <source>
        <dbReference type="EMBL" id="RDL38427.1"/>
    </source>
</evidence>